<keyword evidence="4 6" id="KW-0472">Membrane</keyword>
<reference evidence="7 8" key="1">
    <citation type="journal article" date="2017" name="Int. J. Parasitol.">
        <title>The genome of the protozoan parasite Cystoisospora suis and a reverse vaccinology approach to identify vaccine candidates.</title>
        <authorList>
            <person name="Palmieri N."/>
            <person name="Shrestha A."/>
            <person name="Ruttkowski B."/>
            <person name="Beck T."/>
            <person name="Vogl C."/>
            <person name="Tomley F."/>
            <person name="Blake D.P."/>
            <person name="Joachim A."/>
        </authorList>
    </citation>
    <scope>NUCLEOTIDE SEQUENCE [LARGE SCALE GENOMIC DNA]</scope>
    <source>
        <strain evidence="7 8">Wien I</strain>
    </source>
</reference>
<dbReference type="AlphaFoldDB" id="A0A2C6JCU0"/>
<evidence type="ECO:0000313" key="7">
    <source>
        <dbReference type="EMBL" id="PHJ15991.1"/>
    </source>
</evidence>
<dbReference type="GO" id="GO:0008320">
    <property type="term" value="F:protein transmembrane transporter activity"/>
    <property type="evidence" value="ECO:0007669"/>
    <property type="project" value="TreeGrafter"/>
</dbReference>
<evidence type="ECO:0000256" key="4">
    <source>
        <dbReference type="ARBA" id="ARBA00023136"/>
    </source>
</evidence>
<dbReference type="Pfam" id="PF02466">
    <property type="entry name" value="Tim17"/>
    <property type="match status" value="1"/>
</dbReference>
<accession>A0A2C6JCU0</accession>
<name>A0A2C6JCU0_9APIC</name>
<evidence type="ECO:0000256" key="2">
    <source>
        <dbReference type="ARBA" id="ARBA00022692"/>
    </source>
</evidence>
<evidence type="ECO:0000313" key="8">
    <source>
        <dbReference type="Proteomes" id="UP000221165"/>
    </source>
</evidence>
<dbReference type="GeneID" id="94433512"/>
<sequence length="162" mass="17112">TSLSSSSSLFSSPPGLSSSSLSRPHFQELYLTGYGKQFGEKITYSAGVSYAAGLSLGGVYGVCVGLKRGGSTARLRLNSLLNACTQYPPATAAQLATITLFYCCFSNLLGMFREDHPTNATISGALAGGLYKSLASWKVNTAYSVTSALGFTAIDQYLRKYV</sequence>
<evidence type="ECO:0000256" key="5">
    <source>
        <dbReference type="SAM" id="MobiDB-lite"/>
    </source>
</evidence>
<keyword evidence="8" id="KW-1185">Reference proteome</keyword>
<dbReference type="Proteomes" id="UP000221165">
    <property type="component" value="Unassembled WGS sequence"/>
</dbReference>
<dbReference type="PANTHER" id="PTHR15371">
    <property type="entry name" value="TIM23"/>
    <property type="match status" value="1"/>
</dbReference>
<dbReference type="InterPro" id="IPR045238">
    <property type="entry name" value="Tim23-like"/>
</dbReference>
<feature type="region of interest" description="Disordered" evidence="5">
    <location>
        <begin position="1"/>
        <end position="22"/>
    </location>
</feature>
<organism evidence="7 8">
    <name type="scientific">Cystoisospora suis</name>
    <dbReference type="NCBI Taxonomy" id="483139"/>
    <lineage>
        <taxon>Eukaryota</taxon>
        <taxon>Sar</taxon>
        <taxon>Alveolata</taxon>
        <taxon>Apicomplexa</taxon>
        <taxon>Conoidasida</taxon>
        <taxon>Coccidia</taxon>
        <taxon>Eucoccidiorida</taxon>
        <taxon>Eimeriorina</taxon>
        <taxon>Sarcocystidae</taxon>
        <taxon>Cystoisospora</taxon>
    </lineage>
</organism>
<proteinExistence type="predicted"/>
<comment type="caution">
    <text evidence="7">The sequence shown here is derived from an EMBL/GenBank/DDBJ whole genome shotgun (WGS) entry which is preliminary data.</text>
</comment>
<dbReference type="RefSeq" id="XP_067917723.1">
    <property type="nucleotide sequence ID" value="XM_068070301.1"/>
</dbReference>
<dbReference type="EMBL" id="MIGC01006868">
    <property type="protein sequence ID" value="PHJ15991.1"/>
    <property type="molecule type" value="Genomic_DNA"/>
</dbReference>
<keyword evidence="3 6" id="KW-1133">Transmembrane helix</keyword>
<dbReference type="GO" id="GO:0030150">
    <property type="term" value="P:protein import into mitochondrial matrix"/>
    <property type="evidence" value="ECO:0007669"/>
    <property type="project" value="TreeGrafter"/>
</dbReference>
<feature type="transmembrane region" description="Helical" evidence="6">
    <location>
        <begin position="42"/>
        <end position="66"/>
    </location>
</feature>
<dbReference type="GO" id="GO:0005744">
    <property type="term" value="C:TIM23 mitochondrial import inner membrane translocase complex"/>
    <property type="evidence" value="ECO:0007669"/>
    <property type="project" value="TreeGrafter"/>
</dbReference>
<comment type="subcellular location">
    <subcellularLocation>
        <location evidence="1">Membrane</location>
        <topology evidence="1">Multi-pass membrane protein</topology>
    </subcellularLocation>
</comment>
<keyword evidence="2 6" id="KW-0812">Transmembrane</keyword>
<evidence type="ECO:0000256" key="3">
    <source>
        <dbReference type="ARBA" id="ARBA00022989"/>
    </source>
</evidence>
<dbReference type="PANTHER" id="PTHR15371:SF0">
    <property type="entry name" value="SD19278P"/>
    <property type="match status" value="1"/>
</dbReference>
<feature type="non-terminal residue" evidence="7">
    <location>
        <position position="1"/>
    </location>
</feature>
<gene>
    <name evidence="7" type="ORF">CSUI_010196</name>
</gene>
<evidence type="ECO:0000256" key="1">
    <source>
        <dbReference type="ARBA" id="ARBA00004141"/>
    </source>
</evidence>
<dbReference type="OrthoDB" id="159299at2759"/>
<protein>
    <submittedName>
        <fullName evidence="7">Mitochondrial import inner membrane translocase</fullName>
    </submittedName>
</protein>
<dbReference type="VEuPathDB" id="ToxoDB:CSUI_010196"/>
<evidence type="ECO:0000256" key="6">
    <source>
        <dbReference type="SAM" id="Phobius"/>
    </source>
</evidence>